<protein>
    <submittedName>
        <fullName evidence="1">Uncharacterized protein</fullName>
    </submittedName>
</protein>
<dbReference type="EMBL" id="JACBYE010000009">
    <property type="protein sequence ID" value="NYS93083.1"/>
    <property type="molecule type" value="Genomic_DNA"/>
</dbReference>
<accession>A0A853EUP5</accession>
<keyword evidence="2" id="KW-1185">Reference proteome</keyword>
<name>A0A853EUP5_9MICO</name>
<proteinExistence type="predicted"/>
<dbReference type="RefSeq" id="WP_179912816.1">
    <property type="nucleotide sequence ID" value="NZ_JACBYE010000009.1"/>
</dbReference>
<dbReference type="AlphaFoldDB" id="A0A853EUP5"/>
<evidence type="ECO:0000313" key="1">
    <source>
        <dbReference type="EMBL" id="NYS93083.1"/>
    </source>
</evidence>
<reference evidence="1 2" key="1">
    <citation type="submission" date="2020-07" db="EMBL/GenBank/DDBJ databases">
        <title>MOT database genomes.</title>
        <authorList>
            <person name="Joseph S."/>
            <person name="Aduse-Opoku J."/>
            <person name="Hashim A."/>
            <person name="Wade W."/>
            <person name="Curtis M."/>
        </authorList>
    </citation>
    <scope>NUCLEOTIDE SEQUENCE [LARGE SCALE GENOMIC DNA]</scope>
    <source>
        <strain evidence="1 2">DSM 100099</strain>
    </source>
</reference>
<dbReference type="Proteomes" id="UP000561011">
    <property type="component" value="Unassembled WGS sequence"/>
</dbReference>
<gene>
    <name evidence="1" type="ORF">HZZ10_06010</name>
</gene>
<sequence length="199" mass="21699">MDGAAWVAIVGAAVASAAGLAAWLQVRVMKEQTELQRQIHRDSQVPYVWVDFRIDPVHAWLVHLVIKNEGPTVATNVRVNFNPVVRREDVNSAFGELASLKAFTNGIASLPPGREMRWTLGSTVAIYNAGTLSRHRVEITHESAVGQHGPLVYELDFGDFPGASAQPQGSLKRIEAAIKKQTQAIASIAQEVRKEPDGD</sequence>
<organism evidence="1 2">
    <name type="scientific">Sanguibacter inulinus</name>
    <dbReference type="NCBI Taxonomy" id="60922"/>
    <lineage>
        <taxon>Bacteria</taxon>
        <taxon>Bacillati</taxon>
        <taxon>Actinomycetota</taxon>
        <taxon>Actinomycetes</taxon>
        <taxon>Micrococcales</taxon>
        <taxon>Sanguibacteraceae</taxon>
        <taxon>Sanguibacter</taxon>
    </lineage>
</organism>
<evidence type="ECO:0000313" key="2">
    <source>
        <dbReference type="Proteomes" id="UP000561011"/>
    </source>
</evidence>
<comment type="caution">
    <text evidence="1">The sequence shown here is derived from an EMBL/GenBank/DDBJ whole genome shotgun (WGS) entry which is preliminary data.</text>
</comment>